<accession>A0A5U1J6R6</accession>
<reference evidence="1" key="1">
    <citation type="submission" date="2018-08" db="EMBL/GenBank/DDBJ databases">
        <authorList>
            <consortium name="PulseNet: The National Subtyping Network for Foodborne Disease Surveillance"/>
            <person name="Tarr C.L."/>
            <person name="Trees E."/>
            <person name="Katz L.S."/>
            <person name="Carleton-Romer H.A."/>
            <person name="Stroika S."/>
            <person name="Kucerova Z."/>
            <person name="Roache K.F."/>
            <person name="Sabol A.L."/>
            <person name="Besser J."/>
            <person name="Gerner-Smidt P."/>
        </authorList>
    </citation>
    <scope>NUCLEOTIDE SEQUENCE</scope>
    <source>
        <strain evidence="1">PNUSAS049711</strain>
    </source>
</reference>
<proteinExistence type="predicted"/>
<sequence>MTTNRFDLPADLDAPGHNKLMRFTDGVLTLQHQINRADDFAQDGQWLMALEFLDISTRTLNILKRVAREVQP</sequence>
<organism evidence="1">
    <name type="scientific">Salmonella enterica</name>
    <name type="common">Salmonella choleraesuis</name>
    <dbReference type="NCBI Taxonomy" id="28901"/>
    <lineage>
        <taxon>Bacteria</taxon>
        <taxon>Pseudomonadati</taxon>
        <taxon>Pseudomonadota</taxon>
        <taxon>Gammaproteobacteria</taxon>
        <taxon>Enterobacterales</taxon>
        <taxon>Enterobacteriaceae</taxon>
        <taxon>Salmonella</taxon>
    </lineage>
</organism>
<gene>
    <name evidence="1" type="ORF">D0O76_00765</name>
</gene>
<name>A0A5U1J6R6_SALER</name>
<protein>
    <submittedName>
        <fullName evidence="1">Uncharacterized protein</fullName>
    </submittedName>
</protein>
<dbReference type="EMBL" id="AAGJLM010000001">
    <property type="protein sequence ID" value="EBO7332128.1"/>
    <property type="molecule type" value="Genomic_DNA"/>
</dbReference>
<dbReference type="AlphaFoldDB" id="A0A5U1J6R6"/>
<comment type="caution">
    <text evidence="1">The sequence shown here is derived from an EMBL/GenBank/DDBJ whole genome shotgun (WGS) entry which is preliminary data.</text>
</comment>
<evidence type="ECO:0000313" key="1">
    <source>
        <dbReference type="EMBL" id="EBO7332128.1"/>
    </source>
</evidence>